<dbReference type="AlphaFoldDB" id="A0A6J4UDG3"/>
<proteinExistence type="predicted"/>
<dbReference type="EMBL" id="CADCWI010000040">
    <property type="protein sequence ID" value="CAA9547688.1"/>
    <property type="molecule type" value="Genomic_DNA"/>
</dbReference>
<organism evidence="1">
    <name type="scientific">uncultured Thermomicrobiales bacterium</name>
    <dbReference type="NCBI Taxonomy" id="1645740"/>
    <lineage>
        <taxon>Bacteria</taxon>
        <taxon>Pseudomonadati</taxon>
        <taxon>Thermomicrobiota</taxon>
        <taxon>Thermomicrobia</taxon>
        <taxon>Thermomicrobiales</taxon>
        <taxon>environmental samples</taxon>
    </lineage>
</organism>
<gene>
    <name evidence="1" type="ORF">AVDCRST_MAG43-801</name>
</gene>
<name>A0A6J4UDG3_9BACT</name>
<sequence>WPRPRRPVWRTVPVLNHWICPTTSTTFLKTWRGLTRLTTSHRRRTTATASSESRIRPRPMMSLRRMERQTHAIIATRLRKRMRPRRQAMT</sequence>
<protein>
    <submittedName>
        <fullName evidence="1">Uncharacterized protein</fullName>
    </submittedName>
</protein>
<reference evidence="1" key="1">
    <citation type="submission" date="2020-02" db="EMBL/GenBank/DDBJ databases">
        <authorList>
            <person name="Meier V. D."/>
        </authorList>
    </citation>
    <scope>NUCLEOTIDE SEQUENCE</scope>
    <source>
        <strain evidence="1">AVDCRST_MAG43</strain>
    </source>
</reference>
<feature type="non-terminal residue" evidence="1">
    <location>
        <position position="1"/>
    </location>
</feature>
<accession>A0A6J4UDG3</accession>
<evidence type="ECO:0000313" key="1">
    <source>
        <dbReference type="EMBL" id="CAA9547688.1"/>
    </source>
</evidence>
<feature type="non-terminal residue" evidence="1">
    <location>
        <position position="90"/>
    </location>
</feature>